<accession>A0ABD2PJ36</accession>
<name>A0ABD2PJ36_9PLAT</name>
<keyword evidence="3" id="KW-1185">Reference proteome</keyword>
<dbReference type="EMBL" id="JBJKFK010007284">
    <property type="protein sequence ID" value="KAL3307463.1"/>
    <property type="molecule type" value="Genomic_DNA"/>
</dbReference>
<dbReference type="Proteomes" id="UP001626550">
    <property type="component" value="Unassembled WGS sequence"/>
</dbReference>
<feature type="region of interest" description="Disordered" evidence="1">
    <location>
        <begin position="54"/>
        <end position="131"/>
    </location>
</feature>
<sequence length="131" mass="14845">MVNERRPKQQQEEKVLVKQEPLRVVAAEEEQEMKQRISADLDAKVNDILTKLKQTEQLHASHKTPPDMRQSPPTPVLQSRDLDERINALVAPVKKDSQPPPQPMVLPLDDIPLPPNPPPEKSDDIYNLLGV</sequence>
<dbReference type="AlphaFoldDB" id="A0ABD2PJ36"/>
<evidence type="ECO:0000256" key="1">
    <source>
        <dbReference type="SAM" id="MobiDB-lite"/>
    </source>
</evidence>
<evidence type="ECO:0000313" key="2">
    <source>
        <dbReference type="EMBL" id="KAL3307463.1"/>
    </source>
</evidence>
<comment type="caution">
    <text evidence="2">The sequence shown here is derived from an EMBL/GenBank/DDBJ whole genome shotgun (WGS) entry which is preliminary data.</text>
</comment>
<reference evidence="2 3" key="1">
    <citation type="submission" date="2024-11" db="EMBL/GenBank/DDBJ databases">
        <title>Adaptive evolution of stress response genes in parasites aligns with host niche diversity.</title>
        <authorList>
            <person name="Hahn C."/>
            <person name="Resl P."/>
        </authorList>
    </citation>
    <scope>NUCLEOTIDE SEQUENCE [LARGE SCALE GENOMIC DNA]</scope>
    <source>
        <strain evidence="2">EGGRZ-B1_66</strain>
        <tissue evidence="2">Body</tissue>
    </source>
</reference>
<gene>
    <name evidence="2" type="ORF">Ciccas_014020</name>
</gene>
<proteinExistence type="predicted"/>
<protein>
    <submittedName>
        <fullName evidence="2">Uncharacterized protein</fullName>
    </submittedName>
</protein>
<evidence type="ECO:0000313" key="3">
    <source>
        <dbReference type="Proteomes" id="UP001626550"/>
    </source>
</evidence>
<organism evidence="2 3">
    <name type="scientific">Cichlidogyrus casuarinus</name>
    <dbReference type="NCBI Taxonomy" id="1844966"/>
    <lineage>
        <taxon>Eukaryota</taxon>
        <taxon>Metazoa</taxon>
        <taxon>Spiralia</taxon>
        <taxon>Lophotrochozoa</taxon>
        <taxon>Platyhelminthes</taxon>
        <taxon>Monogenea</taxon>
        <taxon>Monopisthocotylea</taxon>
        <taxon>Dactylogyridea</taxon>
        <taxon>Ancyrocephalidae</taxon>
        <taxon>Cichlidogyrus</taxon>
    </lineage>
</organism>